<dbReference type="AlphaFoldDB" id="A0A0L0P3J6"/>
<dbReference type="VEuPathDB" id="FungiDB:CJJ07_001092"/>
<dbReference type="Proteomes" id="UP000037122">
    <property type="component" value="Unassembled WGS sequence"/>
</dbReference>
<organism evidence="2 3">
    <name type="scientific">Candidozyma auris</name>
    <name type="common">Yeast</name>
    <name type="synonym">Candida auris</name>
    <dbReference type="NCBI Taxonomy" id="498019"/>
    <lineage>
        <taxon>Eukaryota</taxon>
        <taxon>Fungi</taxon>
        <taxon>Dikarya</taxon>
        <taxon>Ascomycota</taxon>
        <taxon>Saccharomycotina</taxon>
        <taxon>Pichiomycetes</taxon>
        <taxon>Metschnikowiaceae</taxon>
        <taxon>Candidozyma</taxon>
    </lineage>
</organism>
<dbReference type="VEuPathDB" id="FungiDB:CJJ09_000706"/>
<comment type="caution">
    <text evidence="2">The sequence shown here is derived from an EMBL/GenBank/DDBJ whole genome shotgun (WGS) entry which is preliminary data.</text>
</comment>
<sequence>MGQAAISHCGHYVALAESAAVSIHRILPSFQLRHFDLDRDIRRHYNLSLLIGLNISITGIYWESVKSSEQSTKLAVSINAKDIYGVLIYDFSPNALNPVVIELESAIESVSWLLGVSKEGSAYKNCSQLVLFDHLRLEARVYSLDCTRMLFTIPKPVASSVIMRPHNDQFWSILLIPYFSKNLTSRSILVDLQADNHPYLLHFKNTGSRSTLLASLALDHQPSLSAEIKWDPTGNWISFFDSNDSIFGYSLRVYNTLALHGNSIDDLADHMAQATLYHTHDKKNGWLSLWLVLDGLLFIAATPTNSSKSLEIRIHSLSFLSIRYSVTVNVGKSENVWVQESSDEQASYRRTDVCPEDSFKWSNFKDSGDRSVLTSDNSVLILRRQHHDAIVKFEPEAFISSVRCLDVQFFNNSVALLFHDHVALYENETLSIKATSRYSLVELKITDALGSPAFTLTEQTPEGQTWMQKGQVSEETNDDSSMLIADKFLYKEDSKVVNLLKEVQKSEWGRAARRRLSEDTDTFHLNYKRKKPPGLPELQR</sequence>
<evidence type="ECO:0000313" key="2">
    <source>
        <dbReference type="EMBL" id="KNE00947.1"/>
    </source>
</evidence>
<evidence type="ECO:0000256" key="1">
    <source>
        <dbReference type="SAM" id="MobiDB-lite"/>
    </source>
</evidence>
<dbReference type="VEuPathDB" id="FungiDB:B9J08_003399"/>
<protein>
    <submittedName>
        <fullName evidence="2">Uncharacterized protein</fullName>
    </submittedName>
</protein>
<proteinExistence type="predicted"/>
<dbReference type="EMBL" id="LGST01000016">
    <property type="protein sequence ID" value="KNE00947.1"/>
    <property type="molecule type" value="Genomic_DNA"/>
</dbReference>
<accession>A0A0L0P3J6</accession>
<dbReference type="VEuPathDB" id="FungiDB:CJI96_0002068"/>
<gene>
    <name evidence="2" type="ORF">QG37_01818</name>
</gene>
<reference evidence="3" key="1">
    <citation type="journal article" date="2015" name="BMC Genomics">
        <title>Draft genome of a commonly misdiagnosed multidrug resistant pathogen Candida auris.</title>
        <authorList>
            <person name="Chatterjee S."/>
            <person name="Alampalli S.V."/>
            <person name="Nageshan R.K."/>
            <person name="Chettiar S.T."/>
            <person name="Joshi S."/>
            <person name="Tatu U.S."/>
        </authorList>
    </citation>
    <scope>NUCLEOTIDE SEQUENCE [LARGE SCALE GENOMIC DNA]</scope>
    <source>
        <strain evidence="3">6684</strain>
    </source>
</reference>
<feature type="region of interest" description="Disordered" evidence="1">
    <location>
        <begin position="521"/>
        <end position="540"/>
    </location>
</feature>
<evidence type="ECO:0000313" key="3">
    <source>
        <dbReference type="Proteomes" id="UP000037122"/>
    </source>
</evidence>
<dbReference type="VEuPathDB" id="FungiDB:QG37_01818"/>
<name>A0A0L0P3J6_CANAR</name>
<dbReference type="VEuPathDB" id="FungiDB:CJI97_003474"/>